<name>A0A5C5GFI3_9RHOB</name>
<protein>
    <recommendedName>
        <fullName evidence="3">Alpha/beta hydrolase</fullName>
    </recommendedName>
</protein>
<reference evidence="1 2" key="1">
    <citation type="submission" date="2019-06" db="EMBL/GenBank/DDBJ databases">
        <title>Genome of new Rhodobacteraceae sp. SM1903.</title>
        <authorList>
            <person name="Ren X."/>
        </authorList>
    </citation>
    <scope>NUCLEOTIDE SEQUENCE [LARGE SCALE GENOMIC DNA]</scope>
    <source>
        <strain evidence="1 2">SM1903</strain>
    </source>
</reference>
<evidence type="ECO:0008006" key="3">
    <source>
        <dbReference type="Google" id="ProtNLM"/>
    </source>
</evidence>
<comment type="caution">
    <text evidence="1">The sequence shown here is derived from an EMBL/GenBank/DDBJ whole genome shotgun (WGS) entry which is preliminary data.</text>
</comment>
<accession>A0A5C5GFI3</accession>
<dbReference type="SUPFAM" id="SSF53474">
    <property type="entry name" value="alpha/beta-Hydrolases"/>
    <property type="match status" value="1"/>
</dbReference>
<organism evidence="1 2">
    <name type="scientific">Pelagovum pacificum</name>
    <dbReference type="NCBI Taxonomy" id="2588711"/>
    <lineage>
        <taxon>Bacteria</taxon>
        <taxon>Pseudomonadati</taxon>
        <taxon>Pseudomonadota</taxon>
        <taxon>Alphaproteobacteria</taxon>
        <taxon>Rhodobacterales</taxon>
        <taxon>Paracoccaceae</taxon>
        <taxon>Pelagovum</taxon>
    </lineage>
</organism>
<evidence type="ECO:0000313" key="2">
    <source>
        <dbReference type="Proteomes" id="UP000314011"/>
    </source>
</evidence>
<gene>
    <name evidence="1" type="ORF">FHY64_06670</name>
</gene>
<dbReference type="RefSeq" id="WP_140193639.1">
    <property type="nucleotide sequence ID" value="NZ_CP065915.1"/>
</dbReference>
<keyword evidence="2" id="KW-1185">Reference proteome</keyword>
<dbReference type="Proteomes" id="UP000314011">
    <property type="component" value="Unassembled WGS sequence"/>
</dbReference>
<dbReference type="EMBL" id="VFFF01000001">
    <property type="protein sequence ID" value="TNY32954.1"/>
    <property type="molecule type" value="Genomic_DNA"/>
</dbReference>
<dbReference type="OrthoDB" id="7866389at2"/>
<dbReference type="InterPro" id="IPR029058">
    <property type="entry name" value="AB_hydrolase_fold"/>
</dbReference>
<sequence length="213" mass="23065">MTHQAGRASFQLRLHDESDPSIVVFFAGRGSCGPVVVDNYGGHFAKRQGLNILLVQPFLPNWYQGPVARAMPKVLRKLLGPFGPTTFVGAGMGAYGALLAAQAIPADRVIAIRPVSSLDPWRAPSFENRPREMKRLGTDIDPVLTHRARDYQVFADGGATDGQAARFFLPADRTHWHDATDLPTDSSLPLTDERLLGLLVGPESGPERKSAAG</sequence>
<evidence type="ECO:0000313" key="1">
    <source>
        <dbReference type="EMBL" id="TNY32954.1"/>
    </source>
</evidence>
<dbReference type="AlphaFoldDB" id="A0A5C5GFI3"/>
<proteinExistence type="predicted"/>